<reference evidence="2" key="1">
    <citation type="submission" date="2022-08" db="EMBL/GenBank/DDBJ databases">
        <title>Draft genome sequence of Lysinibacillus sp. strain KH24.</title>
        <authorList>
            <person name="Kanbe H."/>
            <person name="Itoh H."/>
        </authorList>
    </citation>
    <scope>NUCLEOTIDE SEQUENCE</scope>
    <source>
        <strain evidence="2">KH24</strain>
    </source>
</reference>
<dbReference type="RefSeq" id="WP_264990196.1">
    <property type="nucleotide sequence ID" value="NZ_BRZA01000008.1"/>
</dbReference>
<dbReference type="InterPro" id="IPR025647">
    <property type="entry name" value="YceG_bac"/>
</dbReference>
<protein>
    <recommendedName>
        <fullName evidence="1">Putative component of 'biosynthetic module' domain-containing protein</fullName>
    </recommendedName>
</protein>
<comment type="caution">
    <text evidence="2">The sequence shown here is derived from an EMBL/GenBank/DDBJ whole genome shotgun (WGS) entry which is preliminary data.</text>
</comment>
<feature type="domain" description="Putative component of 'biosynthetic module'" evidence="1">
    <location>
        <begin position="293"/>
        <end position="538"/>
    </location>
</feature>
<accession>A0ABQ5NPI0</accession>
<feature type="domain" description="Putative component of 'biosynthetic module'" evidence="1">
    <location>
        <begin position="16"/>
        <end position="268"/>
    </location>
</feature>
<sequence length="545" mass="64522">MQVRAIQAILEREPMDWLQAFQDSPKNRPFYEETAQHIQFSRIAVRVLGVPVEEDDYFNQLYTLAQQPTIHILSEELNKHIEQQDFQALQHILSQHQQTSKGLSINRLIAMMYGHQLIPKHDHTEINRHLQLATIRVVERFQQQQALGLMSNEFRRFLIDMVKWLKNHWIIWTKEMSPTDDFPKVVWYGELTLSQSYFLLLLMELGCDVLIFHPNKDDAFAGIDTTNAFSITHDYVNQTALQPFPDKLRDRQATVGYRSSQHFEQLMHNQSSGVYRAWQFQECMPRALTLRMTYDDILIYAHEKAMVRPSFEVVNQEIVIPVIFAKVSGVTNRREDYWDMLHQLVVSPFTLFVQKFPYTKTSKANFHFHYQHCLVNGELSVDRIMQSDWWQYDTLTFELQRAIAYTMKMVCEQPILKQQPNESLYELQLFVFKQLTMIPEEILRLLQGFDYAQDIPKIVLYQAPEQPMLTREDVVLLAFLNRFGVDIVHYNPTGQLDMEKHLQEDTFDVHRLEQMVFDLQYEAPKKQKPTAEKGIKKLFNRFFDS</sequence>
<keyword evidence="3" id="KW-1185">Reference proteome</keyword>
<dbReference type="Pfam" id="PF14266">
    <property type="entry name" value="YceG_bac"/>
    <property type="match status" value="2"/>
</dbReference>
<proteinExistence type="predicted"/>
<dbReference type="EMBL" id="BRZA01000008">
    <property type="protein sequence ID" value="GLC90282.1"/>
    <property type="molecule type" value="Genomic_DNA"/>
</dbReference>
<name>A0ABQ5NPI0_9BACI</name>
<evidence type="ECO:0000259" key="1">
    <source>
        <dbReference type="Pfam" id="PF14266"/>
    </source>
</evidence>
<gene>
    <name evidence="2" type="primary">yceG</name>
    <name evidence="2" type="ORF">LYSBPC_34090</name>
</gene>
<organism evidence="2 3">
    <name type="scientific">Lysinibacillus piscis</name>
    <dbReference type="NCBI Taxonomy" id="2518931"/>
    <lineage>
        <taxon>Bacteria</taxon>
        <taxon>Bacillati</taxon>
        <taxon>Bacillota</taxon>
        <taxon>Bacilli</taxon>
        <taxon>Bacillales</taxon>
        <taxon>Bacillaceae</taxon>
        <taxon>Lysinibacillus</taxon>
    </lineage>
</organism>
<dbReference type="Proteomes" id="UP001065593">
    <property type="component" value="Unassembled WGS sequence"/>
</dbReference>
<evidence type="ECO:0000313" key="3">
    <source>
        <dbReference type="Proteomes" id="UP001065593"/>
    </source>
</evidence>
<evidence type="ECO:0000313" key="2">
    <source>
        <dbReference type="EMBL" id="GLC90282.1"/>
    </source>
</evidence>